<evidence type="ECO:0000256" key="1">
    <source>
        <dbReference type="ARBA" id="ARBA00004167"/>
    </source>
</evidence>
<comment type="subcellular location">
    <subcellularLocation>
        <location evidence="1">Membrane</location>
        <topology evidence="1">Single-pass membrane protein</topology>
    </subcellularLocation>
</comment>
<evidence type="ECO:0000256" key="8">
    <source>
        <dbReference type="ARBA" id="ARBA00023170"/>
    </source>
</evidence>
<keyword evidence="5" id="KW-0677">Repeat</keyword>
<dbReference type="PANTHER" id="PTHR47986">
    <property type="entry name" value="OSJNBA0070M12.3 PROTEIN"/>
    <property type="match status" value="1"/>
</dbReference>
<dbReference type="GO" id="GO:0016020">
    <property type="term" value="C:membrane"/>
    <property type="evidence" value="ECO:0007669"/>
    <property type="project" value="UniProtKB-SubCell"/>
</dbReference>
<evidence type="ECO:0000256" key="3">
    <source>
        <dbReference type="ARBA" id="ARBA00022692"/>
    </source>
</evidence>
<name>A0A448Z5R9_9STRA</name>
<keyword evidence="8" id="KW-0675">Receptor</keyword>
<dbReference type="AlphaFoldDB" id="A0A448Z5R9"/>
<evidence type="ECO:0000256" key="7">
    <source>
        <dbReference type="ARBA" id="ARBA00023136"/>
    </source>
</evidence>
<evidence type="ECO:0000256" key="5">
    <source>
        <dbReference type="ARBA" id="ARBA00022737"/>
    </source>
</evidence>
<reference evidence="12 13" key="1">
    <citation type="submission" date="2019-01" db="EMBL/GenBank/DDBJ databases">
        <authorList>
            <person name="Ferrante I. M."/>
        </authorList>
    </citation>
    <scope>NUCLEOTIDE SEQUENCE [LARGE SCALE GENOMIC DNA]</scope>
    <source>
        <strain evidence="12 13">B856</strain>
    </source>
</reference>
<dbReference type="EMBL" id="CAACVS010000124">
    <property type="protein sequence ID" value="VEU37376.1"/>
    <property type="molecule type" value="Genomic_DNA"/>
</dbReference>
<evidence type="ECO:0000256" key="6">
    <source>
        <dbReference type="ARBA" id="ARBA00022989"/>
    </source>
</evidence>
<feature type="region of interest" description="Disordered" evidence="10">
    <location>
        <begin position="127"/>
        <end position="152"/>
    </location>
</feature>
<keyword evidence="9" id="KW-0325">Glycoprotein</keyword>
<keyword evidence="3 11" id="KW-0812">Transmembrane</keyword>
<dbReference type="OrthoDB" id="910978at2759"/>
<keyword evidence="2" id="KW-0433">Leucine-rich repeat</keyword>
<keyword evidence="7 11" id="KW-0472">Membrane</keyword>
<keyword evidence="13" id="KW-1185">Reference proteome</keyword>
<keyword evidence="6 11" id="KW-1133">Transmembrane helix</keyword>
<accession>A0A448Z5R9</accession>
<sequence length="516" mass="57526">MSEEKKGQESSGQDGKILMTEEDFDVESSGDRFDTGAECPTDKVEGPTSLAVTPEALVTVSTTNGSKEQYLAEAMRVDRDKIVVATEVNDDEEPKSKSYTKRLIAIAVVGVIAIVIVLIINFTIGKKQKPNNEPTDPTISDSITTPEESNLSIEKYSERRSSLIEILTPLVSDPEVFNPESPQASPDRIEALEWLVTSNPARFSILGLKEHSSNTTYNHSLEEQSETNSDTVVQQIRQHFVLALFYFATNGPNWEEQYRFLSDLDPCLWNTFRSTATEEDEFYVPKEVDARGIICNTQGRVSFMHMWWNDLSGTLPPELSYFKDSLREINLAGGSISGSIPDFTDLEKLEILAVNDNCLTGRIPEGFSDLPNLYIFNTYGNAGLVGSLNEFCNGTAYQYKNEVTAFVSADYCGNYGGLSSSGVECNCCVCCNPNNFECYSQEWGLASTVFSQIKRKNKYAKSFEKSCLTFEHKQWVEEECPCLVESHTLGNDDSPYYACSNCTVDGVRPSHPNWDD</sequence>
<evidence type="ECO:0000313" key="13">
    <source>
        <dbReference type="Proteomes" id="UP000291116"/>
    </source>
</evidence>
<evidence type="ECO:0000256" key="10">
    <source>
        <dbReference type="SAM" id="MobiDB-lite"/>
    </source>
</evidence>
<evidence type="ECO:0008006" key="14">
    <source>
        <dbReference type="Google" id="ProtNLM"/>
    </source>
</evidence>
<feature type="compositionally biased region" description="Polar residues" evidence="10">
    <location>
        <begin position="131"/>
        <end position="152"/>
    </location>
</feature>
<evidence type="ECO:0000256" key="4">
    <source>
        <dbReference type="ARBA" id="ARBA00022729"/>
    </source>
</evidence>
<feature type="compositionally biased region" description="Basic and acidic residues" evidence="10">
    <location>
        <begin position="29"/>
        <end position="45"/>
    </location>
</feature>
<evidence type="ECO:0000313" key="12">
    <source>
        <dbReference type="EMBL" id="VEU37376.1"/>
    </source>
</evidence>
<evidence type="ECO:0000256" key="2">
    <source>
        <dbReference type="ARBA" id="ARBA00022614"/>
    </source>
</evidence>
<evidence type="ECO:0000256" key="9">
    <source>
        <dbReference type="ARBA" id="ARBA00023180"/>
    </source>
</evidence>
<feature type="region of interest" description="Disordered" evidence="10">
    <location>
        <begin position="1"/>
        <end position="50"/>
    </location>
</feature>
<feature type="transmembrane region" description="Helical" evidence="11">
    <location>
        <begin position="103"/>
        <end position="124"/>
    </location>
</feature>
<evidence type="ECO:0000256" key="11">
    <source>
        <dbReference type="SAM" id="Phobius"/>
    </source>
</evidence>
<dbReference type="InterPro" id="IPR052422">
    <property type="entry name" value="Auxin_Ser/Thr_Kinase"/>
</dbReference>
<dbReference type="SUPFAM" id="SSF52058">
    <property type="entry name" value="L domain-like"/>
    <property type="match status" value="1"/>
</dbReference>
<proteinExistence type="predicted"/>
<dbReference type="InterPro" id="IPR032675">
    <property type="entry name" value="LRR_dom_sf"/>
</dbReference>
<keyword evidence="4" id="KW-0732">Signal</keyword>
<dbReference type="PANTHER" id="PTHR47986:SF34">
    <property type="entry name" value="RECEPTOR-LIKE KINASE TMK2"/>
    <property type="match status" value="1"/>
</dbReference>
<gene>
    <name evidence="12" type="ORF">PSNMU_V1.4_AUG-EV-PASAV3_0041740</name>
</gene>
<organism evidence="12 13">
    <name type="scientific">Pseudo-nitzschia multistriata</name>
    <dbReference type="NCBI Taxonomy" id="183589"/>
    <lineage>
        <taxon>Eukaryota</taxon>
        <taxon>Sar</taxon>
        <taxon>Stramenopiles</taxon>
        <taxon>Ochrophyta</taxon>
        <taxon>Bacillariophyta</taxon>
        <taxon>Bacillariophyceae</taxon>
        <taxon>Bacillariophycidae</taxon>
        <taxon>Bacillariales</taxon>
        <taxon>Bacillariaceae</taxon>
        <taxon>Pseudo-nitzschia</taxon>
    </lineage>
</organism>
<protein>
    <recommendedName>
        <fullName evidence="14">L domain-like protein</fullName>
    </recommendedName>
</protein>
<dbReference type="Gene3D" id="3.80.10.10">
    <property type="entry name" value="Ribonuclease Inhibitor"/>
    <property type="match status" value="1"/>
</dbReference>
<dbReference type="Proteomes" id="UP000291116">
    <property type="component" value="Unassembled WGS sequence"/>
</dbReference>